<dbReference type="Pfam" id="PF07703">
    <property type="entry name" value="A2M_BRD"/>
    <property type="match status" value="1"/>
</dbReference>
<evidence type="ECO:0000256" key="1">
    <source>
        <dbReference type="ARBA" id="ARBA00010556"/>
    </source>
</evidence>
<feature type="domain" description="Alpha-2-macroglobulin bait region" evidence="6">
    <location>
        <begin position="738"/>
        <end position="883"/>
    </location>
</feature>
<dbReference type="Pfam" id="PF01835">
    <property type="entry name" value="MG2"/>
    <property type="match status" value="1"/>
</dbReference>
<dbReference type="SMART" id="SM01360">
    <property type="entry name" value="A2M"/>
    <property type="match status" value="1"/>
</dbReference>
<keyword evidence="2 5" id="KW-0732">Signal</keyword>
<dbReference type="Pfam" id="PF17973">
    <property type="entry name" value="bMG10"/>
    <property type="match status" value="1"/>
</dbReference>
<dbReference type="InterPro" id="IPR049120">
    <property type="entry name" value="A2M_bMG2"/>
</dbReference>
<dbReference type="InterPro" id="IPR041203">
    <property type="entry name" value="Bact_A2M_MG5"/>
</dbReference>
<dbReference type="GO" id="GO:0005615">
    <property type="term" value="C:extracellular space"/>
    <property type="evidence" value="ECO:0007669"/>
    <property type="project" value="InterPro"/>
</dbReference>
<organism evidence="8 9">
    <name type="scientific">Marinicella pacifica</name>
    <dbReference type="NCBI Taxonomy" id="1171543"/>
    <lineage>
        <taxon>Bacteria</taxon>
        <taxon>Pseudomonadati</taxon>
        <taxon>Pseudomonadota</taxon>
        <taxon>Gammaproteobacteria</taxon>
        <taxon>Lysobacterales</taxon>
        <taxon>Marinicellaceae</taxon>
        <taxon>Marinicella</taxon>
    </lineage>
</organism>
<feature type="compositionally biased region" description="Polar residues" evidence="4">
    <location>
        <begin position="21"/>
        <end position="47"/>
    </location>
</feature>
<evidence type="ECO:0000313" key="8">
    <source>
        <dbReference type="EMBL" id="GGF96088.1"/>
    </source>
</evidence>
<dbReference type="InterPro" id="IPR041462">
    <property type="entry name" value="Bact_A2M_MG6"/>
</dbReference>
<reference evidence="8" key="1">
    <citation type="journal article" date="2014" name="Int. J. Syst. Evol. Microbiol.">
        <title>Complete genome sequence of Corynebacterium casei LMG S-19264T (=DSM 44701T), isolated from a smear-ripened cheese.</title>
        <authorList>
            <consortium name="US DOE Joint Genome Institute (JGI-PGF)"/>
            <person name="Walter F."/>
            <person name="Albersmeier A."/>
            <person name="Kalinowski J."/>
            <person name="Ruckert C."/>
        </authorList>
    </citation>
    <scope>NUCLEOTIDE SEQUENCE</scope>
    <source>
        <strain evidence="8">CGMCC 1.12181</strain>
    </source>
</reference>
<evidence type="ECO:0000256" key="5">
    <source>
        <dbReference type="SAM" id="SignalP"/>
    </source>
</evidence>
<dbReference type="Pfam" id="PF21142">
    <property type="entry name" value="A2M_bMG2"/>
    <property type="match status" value="1"/>
</dbReference>
<keyword evidence="8" id="KW-0449">Lipoprotein</keyword>
<dbReference type="InterPro" id="IPR008930">
    <property type="entry name" value="Terpenoid_cyclase/PrenylTrfase"/>
</dbReference>
<evidence type="ECO:0000259" key="7">
    <source>
        <dbReference type="SMART" id="SM01360"/>
    </source>
</evidence>
<evidence type="ECO:0000259" key="6">
    <source>
        <dbReference type="SMART" id="SM01359"/>
    </source>
</evidence>
<feature type="region of interest" description="Disordered" evidence="4">
    <location>
        <begin position="21"/>
        <end position="54"/>
    </location>
</feature>
<reference evidence="8" key="2">
    <citation type="submission" date="2020-09" db="EMBL/GenBank/DDBJ databases">
        <authorList>
            <person name="Sun Q."/>
            <person name="Zhou Y."/>
        </authorList>
    </citation>
    <scope>NUCLEOTIDE SEQUENCE</scope>
    <source>
        <strain evidence="8">CGMCC 1.12181</strain>
    </source>
</reference>
<comment type="caution">
    <text evidence="8">The sequence shown here is derived from an EMBL/GenBank/DDBJ whole genome shotgun (WGS) entry which is preliminary data.</text>
</comment>
<dbReference type="Proteomes" id="UP000605253">
    <property type="component" value="Unassembled WGS sequence"/>
</dbReference>
<sequence length="1640" mass="185671">MHHFKWILLLAVLTLSACGDSNNQSSQKQTDKPATSAATDQNTTPQEPDTDKPGILFSHTGEFRVLNISEGIYDNTAALQINVNQPLDRSQDFNQLIQVTEAGQGIQPAWIVGDQGLALYYPFIETDTEYSIKVSQSLQSDKGKTLSQNHTKNLKTQPAQQSVRFLSQGYTLLPHDAALPIEAVNVSAVDLKFWRIKSDQLHQFLQNPYKTSTYQLRDLSEIADLAYSAQFSLDHTTNKTEQHQLSINNIGVLNEAGVYFVTMMGAENYDYDYASTWFIQTDIALHSRQYRDSMAVFAQHLPDGKPYQNVKLTAYDDKGHTKVGVKTDAAGFAKLSALTNKNIQFIIAEHGRHIQLLRLNEPKLDLSEYPINGRDYRPRELFLYAPRDLYRPGETVQINGLLRNDDARFETTLPFTVEVKRPDNRVIRHFNWAGDADGFYHSRFQLPENAMRGQWRFVVHFNDQHRQTYEFSVQDFLPERLSMSLKPEQTLVSTEEPANIHIQADYLYGAPAAGNRFDATITLSTAQKLFKEDYPEFNFGSNHDKGLNDTFTVDAEKLSEAGAGTLVIPNKWQDAKFPLDITAHINVYEAGGRPLSRYSRLQVWPYDRAVGIKPLWDSRFADPNSQNGFELIAINQTGEPIDMADAQLVLVHENRQRYWHWGDDGWAYRNQEDEQTVFSAIQPLTAGQPVSVQLPIQYGQYRLEVRDSHQNILSSYRFFAGWRWYDPNDLQAEKPDQVKLQWQNHAVTPGSQATLSVQAPFTGTAIITVEADDLLWHRVTEINQAQTDLAIPIDQTWRRHDIYAAVTVIKAGQPKRKHLPRRALGLIHMPLNREPEHLDVELKHKDKVLPDKTLVVQVKVNNLKDRQSGFVTLAAVDTGILNVSQFETPDPFAWFFNPRQYAPAIYDMYGRLIAMIEAKKAVQKFGGDADISRGGDKPKSEVQIVSLLSDKVPLNDRGEAEIEFKLPYFNGELRLMAVAFNNSQIGSTDSTVKVAAPVVIEASLPRFMAKDDQSTAVIEVHNTEDTDSEIQLSIQADQALGGEHKDLTLSLTANEKQRIELPINATNHQGQGQLSIQAEASNSSFQMDRQWTLGLRAARPAITQQHSLIVQAGQTVSNKKDWHNHFESDGLKSVLTISDQIILAEEQQLAELLQYPYGCLEQTTSRAWPLILADQQDFSVYAKQSSRDLYANRHKHIETAIGRILSMQKSNGSFGYWSNDSQEANWLTVFATDFLLTAQNQGYSVPQNALNKATERLRYYVQSQFRLQSDLSRYLSDQHVFRVSVKAYAVYVLAQSQQLSVGDVRRVYDNIPKDINSPLPLAHSARALELVGDQQRATEAWQKVVDFQWQADRHAYYGNYGSKIRDYAAVVRLGLESPLLKQLPQSVLSMLPEIKSELTKRRWLSTQERGMLFRTAKSLARQSDGDWQINFINAGETTAIQRQQDLVNVYVGDDAKTDIKIENTGNEALYVDWIYQGYPNKPMDLTEGVSVDKQYYDLAGKVLDLSTVRSGDLVIVKISASLDKSIGYLPDALLVDLLPAGFEPENQALDHAMSLDDIQIDGKTPQQWNENNRLMHEEYRDDRYVAAFTLSSYDATHLVYLVRAVTPGTYTVPQALVEDMYRPEIRGLSDTDARLTVKAR</sequence>
<gene>
    <name evidence="8" type="ORF">GCM10011365_16730</name>
</gene>
<dbReference type="EMBL" id="BMEO01000006">
    <property type="protein sequence ID" value="GGF96088.1"/>
    <property type="molecule type" value="Genomic_DNA"/>
</dbReference>
<dbReference type="SUPFAM" id="SSF48239">
    <property type="entry name" value="Terpenoid cyclases/Protein prenyltransferases"/>
    <property type="match status" value="1"/>
</dbReference>
<dbReference type="RefSeq" id="WP_188365275.1">
    <property type="nucleotide sequence ID" value="NZ_BAABJF010000001.1"/>
</dbReference>
<dbReference type="CDD" id="cd02891">
    <property type="entry name" value="A2M_like"/>
    <property type="match status" value="1"/>
</dbReference>
<dbReference type="Pfam" id="PF11974">
    <property type="entry name" value="bMG3"/>
    <property type="match status" value="1"/>
</dbReference>
<dbReference type="InterPro" id="IPR041246">
    <property type="entry name" value="Bact_MG10"/>
</dbReference>
<proteinExistence type="inferred from homology"/>
<keyword evidence="3" id="KW-0646">Protease inhibitor</keyword>
<dbReference type="InterPro" id="IPR047565">
    <property type="entry name" value="Alpha-macroglob_thiol-ester_cl"/>
</dbReference>
<dbReference type="InterPro" id="IPR026284">
    <property type="entry name" value="A2MG_proteobact"/>
</dbReference>
<dbReference type="Gene3D" id="1.50.10.20">
    <property type="match status" value="1"/>
</dbReference>
<dbReference type="Pfam" id="PF17962">
    <property type="entry name" value="bMG6"/>
    <property type="match status" value="1"/>
</dbReference>
<keyword evidence="3" id="KW-0472">Membrane</keyword>
<keyword evidence="3" id="KW-1003">Cell membrane</keyword>
<dbReference type="Pfam" id="PF17970">
    <property type="entry name" value="bMG1"/>
    <property type="match status" value="1"/>
</dbReference>
<dbReference type="InterPro" id="IPR040639">
    <property type="entry name" value="A2MG_MG1"/>
</dbReference>
<dbReference type="InterPro" id="IPR051802">
    <property type="entry name" value="YfhM-like"/>
</dbReference>
<dbReference type="GO" id="GO:0004866">
    <property type="term" value="F:endopeptidase inhibitor activity"/>
    <property type="evidence" value="ECO:0007669"/>
    <property type="project" value="UniProtKB-UniRule"/>
</dbReference>
<dbReference type="PANTHER" id="PTHR40094:SF1">
    <property type="entry name" value="UBIQUITIN DOMAIN-CONTAINING PROTEIN"/>
    <property type="match status" value="1"/>
</dbReference>
<comment type="function">
    <text evidence="3">Protects the bacterial cell from host peptidases.</text>
</comment>
<dbReference type="InterPro" id="IPR011625">
    <property type="entry name" value="A2M_N_BRD"/>
</dbReference>
<name>A0A917CT47_9GAMM</name>
<evidence type="ECO:0000256" key="4">
    <source>
        <dbReference type="SAM" id="MobiDB-lite"/>
    </source>
</evidence>
<dbReference type="SMART" id="SM01359">
    <property type="entry name" value="A2M_N_2"/>
    <property type="match status" value="1"/>
</dbReference>
<dbReference type="InterPro" id="IPR001599">
    <property type="entry name" value="Macroglobln_a2"/>
</dbReference>
<evidence type="ECO:0000256" key="3">
    <source>
        <dbReference type="PIRNR" id="PIRNR038980"/>
    </source>
</evidence>
<dbReference type="PANTHER" id="PTHR40094">
    <property type="entry name" value="ALPHA-2-MACROGLOBULIN HOMOLOG"/>
    <property type="match status" value="1"/>
</dbReference>
<evidence type="ECO:0000313" key="9">
    <source>
        <dbReference type="Proteomes" id="UP000605253"/>
    </source>
</evidence>
<evidence type="ECO:0000256" key="2">
    <source>
        <dbReference type="ARBA" id="ARBA00022729"/>
    </source>
</evidence>
<dbReference type="Pfam" id="PF17972">
    <property type="entry name" value="bMG5"/>
    <property type="match status" value="1"/>
</dbReference>
<feature type="signal peptide" evidence="5">
    <location>
        <begin position="1"/>
        <end position="19"/>
    </location>
</feature>
<dbReference type="PIRSF" id="PIRSF038980">
    <property type="entry name" value="A2M_bac"/>
    <property type="match status" value="1"/>
</dbReference>
<feature type="domain" description="Alpha-2-macroglobulin" evidence="7">
    <location>
        <begin position="946"/>
        <end position="1034"/>
    </location>
</feature>
<feature type="chain" id="PRO_5037847657" description="Alpha-2-macroglobulin" evidence="5">
    <location>
        <begin position="20"/>
        <end position="1640"/>
    </location>
</feature>
<dbReference type="PROSITE" id="PS51257">
    <property type="entry name" value="PROKAR_LIPOPROTEIN"/>
    <property type="match status" value="1"/>
</dbReference>
<dbReference type="InterPro" id="IPR011626">
    <property type="entry name" value="Alpha-macroglobulin_TED"/>
</dbReference>
<dbReference type="InterPro" id="IPR002890">
    <property type="entry name" value="MG2"/>
</dbReference>
<protein>
    <recommendedName>
        <fullName evidence="3">Alpha-2-macroglobulin</fullName>
    </recommendedName>
</protein>
<keyword evidence="9" id="KW-1185">Reference proteome</keyword>
<dbReference type="Pfam" id="PF07678">
    <property type="entry name" value="TED_complement"/>
    <property type="match status" value="1"/>
</dbReference>
<dbReference type="InterPro" id="IPR021868">
    <property type="entry name" value="Alpha_2_Macroglob_MG3"/>
</dbReference>
<dbReference type="SMART" id="SM01419">
    <property type="entry name" value="Thiol-ester_cl"/>
    <property type="match status" value="1"/>
</dbReference>
<dbReference type="Pfam" id="PF00207">
    <property type="entry name" value="A2M"/>
    <property type="match status" value="1"/>
</dbReference>
<dbReference type="Gene3D" id="2.60.40.1930">
    <property type="match status" value="1"/>
</dbReference>
<accession>A0A917CT47</accession>
<comment type="similarity">
    <text evidence="1">Belongs to the protease inhibitor I39 (alpha-2-macroglobulin) family. Bacterial alpha-2-macroglobulin subfamily.</text>
</comment>